<reference evidence="1" key="1">
    <citation type="submission" date="2018-05" db="EMBL/GenBank/DDBJ databases">
        <title>Draft genome of Mucuna pruriens seed.</title>
        <authorList>
            <person name="Nnadi N.E."/>
            <person name="Vos R."/>
            <person name="Hasami M.H."/>
            <person name="Devisetty U.K."/>
            <person name="Aguiy J.C."/>
        </authorList>
    </citation>
    <scope>NUCLEOTIDE SEQUENCE [LARGE SCALE GENOMIC DNA]</scope>
    <source>
        <strain evidence="1">JCA_2017</strain>
    </source>
</reference>
<accession>A0A371EWF5</accession>
<name>A0A371EWF5_MUCPR</name>
<dbReference type="AlphaFoldDB" id="A0A371EWF5"/>
<evidence type="ECO:0000313" key="2">
    <source>
        <dbReference type="Proteomes" id="UP000257109"/>
    </source>
</evidence>
<feature type="non-terminal residue" evidence="1">
    <location>
        <position position="96"/>
    </location>
</feature>
<proteinExistence type="predicted"/>
<feature type="non-terminal residue" evidence="1">
    <location>
        <position position="1"/>
    </location>
</feature>
<comment type="caution">
    <text evidence="1">The sequence shown here is derived from an EMBL/GenBank/DDBJ whole genome shotgun (WGS) entry which is preliminary data.</text>
</comment>
<organism evidence="1 2">
    <name type="scientific">Mucuna pruriens</name>
    <name type="common">Velvet bean</name>
    <name type="synonym">Dolichos pruriens</name>
    <dbReference type="NCBI Taxonomy" id="157652"/>
    <lineage>
        <taxon>Eukaryota</taxon>
        <taxon>Viridiplantae</taxon>
        <taxon>Streptophyta</taxon>
        <taxon>Embryophyta</taxon>
        <taxon>Tracheophyta</taxon>
        <taxon>Spermatophyta</taxon>
        <taxon>Magnoliopsida</taxon>
        <taxon>eudicotyledons</taxon>
        <taxon>Gunneridae</taxon>
        <taxon>Pentapetalae</taxon>
        <taxon>rosids</taxon>
        <taxon>fabids</taxon>
        <taxon>Fabales</taxon>
        <taxon>Fabaceae</taxon>
        <taxon>Papilionoideae</taxon>
        <taxon>50 kb inversion clade</taxon>
        <taxon>NPAAA clade</taxon>
        <taxon>indigoferoid/millettioid clade</taxon>
        <taxon>Phaseoleae</taxon>
        <taxon>Mucuna</taxon>
    </lineage>
</organism>
<evidence type="ECO:0000313" key="1">
    <source>
        <dbReference type="EMBL" id="RDX70361.1"/>
    </source>
</evidence>
<dbReference type="Proteomes" id="UP000257109">
    <property type="component" value="Unassembled WGS sequence"/>
</dbReference>
<dbReference type="EMBL" id="QJKJ01011737">
    <property type="protein sequence ID" value="RDX70361.1"/>
    <property type="molecule type" value="Genomic_DNA"/>
</dbReference>
<protein>
    <submittedName>
        <fullName evidence="1">Uncharacterized protein</fullName>
    </submittedName>
</protein>
<gene>
    <name evidence="1" type="ORF">CR513_50406</name>
</gene>
<keyword evidence="2" id="KW-1185">Reference proteome</keyword>
<sequence>MRLPNKHEAKSTTTPLSTSCNLLPKTHWFTRILVPHLARYCIFCQQTLSVHLCTNRITLSHCLCIWAGDSFDVKSTTTYIVYFGLNLVNGHARSNP</sequence>